<protein>
    <submittedName>
        <fullName evidence="1">Uncharacterized protein</fullName>
    </submittedName>
</protein>
<proteinExistence type="predicted"/>
<sequence>MWRQSRGEVFHKQFLLPKLSVWRQHLKVEKEGRNVWSAFATIKKRAHNATVVNREILVKDFAAARQNRPNWSMELSLLSIDASRK</sequence>
<gene>
    <name evidence="1" type="ORF">NPIL_65921</name>
</gene>
<keyword evidence="2" id="KW-1185">Reference proteome</keyword>
<organism evidence="1 2">
    <name type="scientific">Nephila pilipes</name>
    <name type="common">Giant wood spider</name>
    <name type="synonym">Nephila maculata</name>
    <dbReference type="NCBI Taxonomy" id="299642"/>
    <lineage>
        <taxon>Eukaryota</taxon>
        <taxon>Metazoa</taxon>
        <taxon>Ecdysozoa</taxon>
        <taxon>Arthropoda</taxon>
        <taxon>Chelicerata</taxon>
        <taxon>Arachnida</taxon>
        <taxon>Araneae</taxon>
        <taxon>Araneomorphae</taxon>
        <taxon>Entelegynae</taxon>
        <taxon>Araneoidea</taxon>
        <taxon>Nephilidae</taxon>
        <taxon>Nephila</taxon>
    </lineage>
</organism>
<comment type="caution">
    <text evidence="1">The sequence shown here is derived from an EMBL/GenBank/DDBJ whole genome shotgun (WGS) entry which is preliminary data.</text>
</comment>
<evidence type="ECO:0000313" key="1">
    <source>
        <dbReference type="EMBL" id="GFU35393.1"/>
    </source>
</evidence>
<evidence type="ECO:0000313" key="2">
    <source>
        <dbReference type="Proteomes" id="UP000887013"/>
    </source>
</evidence>
<dbReference type="Proteomes" id="UP000887013">
    <property type="component" value="Unassembled WGS sequence"/>
</dbReference>
<dbReference type="AlphaFoldDB" id="A0A8X6QTE1"/>
<name>A0A8X6QTE1_NEPPI</name>
<accession>A0A8X6QTE1</accession>
<reference evidence="1" key="1">
    <citation type="submission" date="2020-08" db="EMBL/GenBank/DDBJ databases">
        <title>Multicomponent nature underlies the extraordinary mechanical properties of spider dragline silk.</title>
        <authorList>
            <person name="Kono N."/>
            <person name="Nakamura H."/>
            <person name="Mori M."/>
            <person name="Yoshida Y."/>
            <person name="Ohtoshi R."/>
            <person name="Malay A.D."/>
            <person name="Moran D.A.P."/>
            <person name="Tomita M."/>
            <person name="Numata K."/>
            <person name="Arakawa K."/>
        </authorList>
    </citation>
    <scope>NUCLEOTIDE SEQUENCE</scope>
</reference>
<dbReference type="EMBL" id="BMAW01083730">
    <property type="protein sequence ID" value="GFU35393.1"/>
    <property type="molecule type" value="Genomic_DNA"/>
</dbReference>